<evidence type="ECO:0008006" key="3">
    <source>
        <dbReference type="Google" id="ProtNLM"/>
    </source>
</evidence>
<dbReference type="Proteomes" id="UP001189429">
    <property type="component" value="Unassembled WGS sequence"/>
</dbReference>
<proteinExistence type="predicted"/>
<name>A0ABN9XR56_9DINO</name>
<evidence type="ECO:0000313" key="2">
    <source>
        <dbReference type="Proteomes" id="UP001189429"/>
    </source>
</evidence>
<keyword evidence="2" id="KW-1185">Reference proteome</keyword>
<evidence type="ECO:0000313" key="1">
    <source>
        <dbReference type="EMBL" id="CAK0902445.1"/>
    </source>
</evidence>
<protein>
    <recommendedName>
        <fullName evidence="3">Carboxylesterase type B domain-containing protein</fullName>
    </recommendedName>
</protein>
<reference evidence="1" key="1">
    <citation type="submission" date="2023-10" db="EMBL/GenBank/DDBJ databases">
        <authorList>
            <person name="Chen Y."/>
            <person name="Shah S."/>
            <person name="Dougan E. K."/>
            <person name="Thang M."/>
            <person name="Chan C."/>
        </authorList>
    </citation>
    <scope>NUCLEOTIDE SEQUENCE [LARGE SCALE GENOMIC DNA]</scope>
</reference>
<sequence>MARNMEIAQQILCSGDVDFVYAVAPDTGVVFATRVHSPSDDNAWDDVIEQTILQFTGLHDYLQENDVGTQLISDYWPQGTSAGITYNSNMSEDDDLKLWTGYDFIKTMSTSDVQPSTWMARCEDFSRRETNQDSLAVKAFLKDATGGLVDSCAGGEDAGLAGWYSMTRFRGLCPETSGCSKVWLFFSHPRWGCPGQCYSDHIIDQPFSDMLRNASCVGDSSETWRTEAMVEYVSGFSQYVQKRPGFWARLTSTSTSAIIQGVISAYEDATGSASNQTVASVQKSIWHGITFERMAQGIYELAPGLPIYDCDGVKLTGCALWTDALFEEIVDVNLCSESHHQSIAFWCPQRCRCVMYWQRSCPLSCFLT</sequence>
<accession>A0ABN9XR56</accession>
<comment type="caution">
    <text evidence="1">The sequence shown here is derived from an EMBL/GenBank/DDBJ whole genome shotgun (WGS) entry which is preliminary data.</text>
</comment>
<organism evidence="1 2">
    <name type="scientific">Prorocentrum cordatum</name>
    <dbReference type="NCBI Taxonomy" id="2364126"/>
    <lineage>
        <taxon>Eukaryota</taxon>
        <taxon>Sar</taxon>
        <taxon>Alveolata</taxon>
        <taxon>Dinophyceae</taxon>
        <taxon>Prorocentrales</taxon>
        <taxon>Prorocentraceae</taxon>
        <taxon>Prorocentrum</taxon>
    </lineage>
</organism>
<gene>
    <name evidence="1" type="ORF">PCOR1329_LOCUS79049</name>
</gene>
<dbReference type="EMBL" id="CAUYUJ010021069">
    <property type="protein sequence ID" value="CAK0902445.1"/>
    <property type="molecule type" value="Genomic_DNA"/>
</dbReference>